<accession>A0ABQ5R510</accession>
<evidence type="ECO:0000259" key="3">
    <source>
        <dbReference type="SMART" id="SM00642"/>
    </source>
</evidence>
<comment type="caution">
    <text evidence="4">The sequence shown here is derived from an EMBL/GenBank/DDBJ whole genome shotgun (WGS) entry which is preliminary data.</text>
</comment>
<dbReference type="InterPro" id="IPR017853">
    <property type="entry name" value="GH"/>
</dbReference>
<evidence type="ECO:0000313" key="4">
    <source>
        <dbReference type="EMBL" id="GLI01874.1"/>
    </source>
</evidence>
<keyword evidence="5" id="KW-1185">Reference proteome</keyword>
<evidence type="ECO:0000313" key="5">
    <source>
        <dbReference type="Proteomes" id="UP001144280"/>
    </source>
</evidence>
<dbReference type="CDD" id="cd11332">
    <property type="entry name" value="AmyAc_OligoGlu_TS"/>
    <property type="match status" value="1"/>
</dbReference>
<evidence type="ECO:0000256" key="1">
    <source>
        <dbReference type="ARBA" id="ARBA00008061"/>
    </source>
</evidence>
<protein>
    <submittedName>
        <fullName evidence="4">Alpha-glucosidase</fullName>
    </submittedName>
</protein>
<feature type="region of interest" description="Disordered" evidence="2">
    <location>
        <begin position="514"/>
        <end position="533"/>
    </location>
</feature>
<gene>
    <name evidence="4" type="primary">malZ</name>
    <name evidence="4" type="ORF">Pa4123_71510</name>
</gene>
<evidence type="ECO:0000256" key="2">
    <source>
        <dbReference type="SAM" id="MobiDB-lite"/>
    </source>
</evidence>
<feature type="domain" description="Glycosyl hydrolase family 13 catalytic" evidence="3">
    <location>
        <begin position="12"/>
        <end position="413"/>
    </location>
</feature>
<dbReference type="Gene3D" id="3.20.20.80">
    <property type="entry name" value="Glycosidases"/>
    <property type="match status" value="1"/>
</dbReference>
<dbReference type="SUPFAM" id="SSF51445">
    <property type="entry name" value="(Trans)glycosidases"/>
    <property type="match status" value="1"/>
</dbReference>
<dbReference type="Pfam" id="PF00128">
    <property type="entry name" value="Alpha-amylase"/>
    <property type="match status" value="2"/>
</dbReference>
<dbReference type="PANTHER" id="PTHR10357">
    <property type="entry name" value="ALPHA-AMYLASE FAMILY MEMBER"/>
    <property type="match status" value="1"/>
</dbReference>
<reference evidence="4" key="1">
    <citation type="submission" date="2022-12" db="EMBL/GenBank/DDBJ databases">
        <title>New Phytohabitans aurantiacus sp. RD004123 nov., an actinomycete isolated from soil.</title>
        <authorList>
            <person name="Triningsih D.W."/>
            <person name="Harunari E."/>
            <person name="Igarashi Y."/>
        </authorList>
    </citation>
    <scope>NUCLEOTIDE SEQUENCE</scope>
    <source>
        <strain evidence="4">RD004123</strain>
    </source>
</reference>
<dbReference type="PANTHER" id="PTHR10357:SF179">
    <property type="entry name" value="NEUTRAL AND BASIC AMINO ACID TRANSPORT PROTEIN RBAT"/>
    <property type="match status" value="1"/>
</dbReference>
<proteinExistence type="inferred from homology"/>
<sequence length="533" mass="57845">MGDWARSAVVYQVYVRSFADADGDGVGDLAGVRGRLDYLAELGVDAVWLTPFYASPMADGGYDVADYRAVDPMFGTLGDMDALVAGAHARGLRVIVDVVPNHTSDRHAWFQEALAGVPGARDRYIFRPGRDGGLPNNWRSVFGGPAWTRLDDGGWYLHLFAPEQPDLNWDDPRVRDEFDSVLRFWLDRGVDGIRVDVAHGLVKPPGLPDATDPGSSGRRPYFDQDGVHEIYRRWRRLLDGYDPPRVAVAEARLRDVARTALYVRPDELHQAFNFDFLWAPWSETGLREAIDRSLAAMGAVGALPTWVIGNHDEARVATRLAAGPLPAGMADRPVESPTPERGLLSAAYAADAAVGLRRARALALVSLALPGSAYVYQGDELGLPEVLDLPPSAREDPIWRRSGGALLGRDGCRVPIPWSGDAPPYGFGPDGSRPWLPQPASWASLSVARQRTDPTSTWSLYAAALRLRKSFVDEPFHWLPAPPGVLAFARGANMACALNLGPDPAPIPGAIALSSDPGEPLAPETATWYTPSP</sequence>
<dbReference type="Gene3D" id="3.90.400.10">
    <property type="entry name" value="Oligo-1,6-glucosidase, Domain 2"/>
    <property type="match status" value="1"/>
</dbReference>
<dbReference type="InterPro" id="IPR006047">
    <property type="entry name" value="GH13_cat_dom"/>
</dbReference>
<name>A0ABQ5R510_9ACTN</name>
<dbReference type="InterPro" id="IPR045857">
    <property type="entry name" value="O16G_dom_2"/>
</dbReference>
<organism evidence="4 5">
    <name type="scientific">Phytohabitans aurantiacus</name>
    <dbReference type="NCBI Taxonomy" id="3016789"/>
    <lineage>
        <taxon>Bacteria</taxon>
        <taxon>Bacillati</taxon>
        <taxon>Actinomycetota</taxon>
        <taxon>Actinomycetes</taxon>
        <taxon>Micromonosporales</taxon>
        <taxon>Micromonosporaceae</taxon>
    </lineage>
</organism>
<comment type="similarity">
    <text evidence="1">Belongs to the glycosyl hydrolase 13 family.</text>
</comment>
<dbReference type="Proteomes" id="UP001144280">
    <property type="component" value="Unassembled WGS sequence"/>
</dbReference>
<dbReference type="RefSeq" id="WP_281903265.1">
    <property type="nucleotide sequence ID" value="NZ_BSDI01000051.1"/>
</dbReference>
<dbReference type="SMART" id="SM00642">
    <property type="entry name" value="Aamy"/>
    <property type="match status" value="1"/>
</dbReference>
<dbReference type="EMBL" id="BSDI01000051">
    <property type="protein sequence ID" value="GLI01874.1"/>
    <property type="molecule type" value="Genomic_DNA"/>
</dbReference>